<dbReference type="CDD" id="cd08977">
    <property type="entry name" value="SusD"/>
    <property type="match status" value="1"/>
</dbReference>
<dbReference type="Pfam" id="PF14322">
    <property type="entry name" value="SusD-like_3"/>
    <property type="match status" value="1"/>
</dbReference>
<evidence type="ECO:0000313" key="8">
    <source>
        <dbReference type="EMBL" id="SIT16184.1"/>
    </source>
</evidence>
<evidence type="ECO:0000259" key="7">
    <source>
        <dbReference type="Pfam" id="PF14322"/>
    </source>
</evidence>
<dbReference type="SUPFAM" id="SSF48452">
    <property type="entry name" value="TPR-like"/>
    <property type="match status" value="1"/>
</dbReference>
<dbReference type="InterPro" id="IPR012944">
    <property type="entry name" value="SusD_RagB_dom"/>
</dbReference>
<evidence type="ECO:0000256" key="3">
    <source>
        <dbReference type="ARBA" id="ARBA00022729"/>
    </source>
</evidence>
<feature type="domain" description="RagB/SusD" evidence="6">
    <location>
        <begin position="335"/>
        <end position="460"/>
    </location>
</feature>
<evidence type="ECO:0000256" key="2">
    <source>
        <dbReference type="ARBA" id="ARBA00006275"/>
    </source>
</evidence>
<evidence type="ECO:0000256" key="1">
    <source>
        <dbReference type="ARBA" id="ARBA00004442"/>
    </source>
</evidence>
<proteinExistence type="inferred from homology"/>
<reference evidence="8 9" key="1">
    <citation type="submission" date="2017-01" db="EMBL/GenBank/DDBJ databases">
        <authorList>
            <person name="Mah S.A."/>
            <person name="Swanson W.J."/>
            <person name="Moy G.W."/>
            <person name="Vacquier V.D."/>
        </authorList>
    </citation>
    <scope>NUCLEOTIDE SEQUENCE [LARGE SCALE GENOMIC DNA]</scope>
    <source>
        <strain evidence="8 9">DSM 18014</strain>
    </source>
</reference>
<comment type="similarity">
    <text evidence="2">Belongs to the SusD family.</text>
</comment>
<dbReference type="Gene3D" id="1.25.40.390">
    <property type="match status" value="1"/>
</dbReference>
<dbReference type="EMBL" id="FTOV01000008">
    <property type="protein sequence ID" value="SIT16184.1"/>
    <property type="molecule type" value="Genomic_DNA"/>
</dbReference>
<dbReference type="AlphaFoldDB" id="A0A1N7PZZ5"/>
<comment type="subcellular location">
    <subcellularLocation>
        <location evidence="1">Cell outer membrane</location>
    </subcellularLocation>
</comment>
<gene>
    <name evidence="8" type="ORF">SAMN05421785_10878</name>
</gene>
<feature type="domain" description="SusD-like N-terminal" evidence="7">
    <location>
        <begin position="99"/>
        <end position="221"/>
    </location>
</feature>
<keyword evidence="5" id="KW-0998">Cell outer membrane</keyword>
<dbReference type="STRING" id="373672.SAMN05421785_10878"/>
<evidence type="ECO:0000256" key="4">
    <source>
        <dbReference type="ARBA" id="ARBA00023136"/>
    </source>
</evidence>
<dbReference type="RefSeq" id="WP_076394316.1">
    <property type="nucleotide sequence ID" value="NZ_FTOV01000008.1"/>
</dbReference>
<dbReference type="OrthoDB" id="621570at2"/>
<evidence type="ECO:0000259" key="6">
    <source>
        <dbReference type="Pfam" id="PF07980"/>
    </source>
</evidence>
<dbReference type="Pfam" id="PF07980">
    <property type="entry name" value="SusD_RagB"/>
    <property type="match status" value="1"/>
</dbReference>
<dbReference type="InterPro" id="IPR033985">
    <property type="entry name" value="SusD-like_N"/>
</dbReference>
<dbReference type="Proteomes" id="UP000185781">
    <property type="component" value="Unassembled WGS sequence"/>
</dbReference>
<protein>
    <submittedName>
        <fullName evidence="8">RagB/SusD domain-containing protein</fullName>
    </submittedName>
</protein>
<dbReference type="InterPro" id="IPR011990">
    <property type="entry name" value="TPR-like_helical_dom_sf"/>
</dbReference>
<keyword evidence="4" id="KW-0472">Membrane</keyword>
<dbReference type="GO" id="GO:0009279">
    <property type="term" value="C:cell outer membrane"/>
    <property type="evidence" value="ECO:0007669"/>
    <property type="project" value="UniProtKB-SubCell"/>
</dbReference>
<organism evidence="8 9">
    <name type="scientific">Chryseobacterium gambrini</name>
    <dbReference type="NCBI Taxonomy" id="373672"/>
    <lineage>
        <taxon>Bacteria</taxon>
        <taxon>Pseudomonadati</taxon>
        <taxon>Bacteroidota</taxon>
        <taxon>Flavobacteriia</taxon>
        <taxon>Flavobacteriales</taxon>
        <taxon>Weeksellaceae</taxon>
        <taxon>Chryseobacterium group</taxon>
        <taxon>Chryseobacterium</taxon>
    </lineage>
</organism>
<sequence length="461" mass="51780">MKKIFYFFKFVSVVSFIAFVSCEKFIEIDNPIDQLTTDEVFSDSSTVESAILGLYVQQITSGTSGFLNGSVTLYPGLSSDEIYNTSASASFDPFLNNDLSSTTTLSWTNPYNIIYSCNIILEKLESSPLSSSYKERARAEVLFIRALNYFYLVNFYGAVPLSLTSDYRVTSTLARSSEQEVYNQIIADLRAAQNNIGSTNESTTLRVNKWGISALLARFYLYTKQYELAKIEATKVISSGNYLLPDLSNVFLSSSKEAILQFVPPNTQIFGVADAYRFIPSSATARPNFALTESLINSLESGDGRKSKWLNQNTVAGKVYIYPYKYKTRSVVVGAAKPEFNIVLRLAEMYLIRAEASANLGNNSDAISDLNVIRKRALLSELDKNQSISKEDLITIINHENRIEFFAEWGHRWLDLKRTGQVDLVLTNLKGDKWQKTDAVYPVPLSDIRQNPNLTQNEGYN</sequence>
<accession>A0A1N7PZZ5</accession>
<name>A0A1N7PZZ5_9FLAO</name>
<evidence type="ECO:0000313" key="9">
    <source>
        <dbReference type="Proteomes" id="UP000185781"/>
    </source>
</evidence>
<keyword evidence="3" id="KW-0732">Signal</keyword>
<dbReference type="PROSITE" id="PS51257">
    <property type="entry name" value="PROKAR_LIPOPROTEIN"/>
    <property type="match status" value="1"/>
</dbReference>
<evidence type="ECO:0000256" key="5">
    <source>
        <dbReference type="ARBA" id="ARBA00023237"/>
    </source>
</evidence>